<dbReference type="Gene3D" id="1.10.10.60">
    <property type="entry name" value="Homeodomain-like"/>
    <property type="match status" value="1"/>
</dbReference>
<dbReference type="InterPro" id="IPR032687">
    <property type="entry name" value="AraC-type_N"/>
</dbReference>
<dbReference type="InterPro" id="IPR020449">
    <property type="entry name" value="Tscrpt_reg_AraC-type_HTH"/>
</dbReference>
<accession>A0A9E5MMY3</accession>
<name>A0A9E5MMY3_9GAMM</name>
<dbReference type="GO" id="GO:0003700">
    <property type="term" value="F:DNA-binding transcription factor activity"/>
    <property type="evidence" value="ECO:0007669"/>
    <property type="project" value="InterPro"/>
</dbReference>
<keyword evidence="2" id="KW-0238">DNA-binding</keyword>
<dbReference type="InterPro" id="IPR009057">
    <property type="entry name" value="Homeodomain-like_sf"/>
</dbReference>
<dbReference type="EMBL" id="JAAONZ010000015">
    <property type="protein sequence ID" value="NHO67191.1"/>
    <property type="molecule type" value="Genomic_DNA"/>
</dbReference>
<keyword evidence="6" id="KW-1185">Reference proteome</keyword>
<gene>
    <name evidence="5" type="ORF">G8770_16705</name>
</gene>
<protein>
    <submittedName>
        <fullName evidence="5">AraC family transcriptional regulator</fullName>
    </submittedName>
</protein>
<dbReference type="Pfam" id="PF12625">
    <property type="entry name" value="Arabinose_bd"/>
    <property type="match status" value="1"/>
</dbReference>
<keyword evidence="3" id="KW-0804">Transcription</keyword>
<organism evidence="5 6">
    <name type="scientific">Pseudomaricurvus hydrocarbonicus</name>
    <dbReference type="NCBI Taxonomy" id="1470433"/>
    <lineage>
        <taxon>Bacteria</taxon>
        <taxon>Pseudomonadati</taxon>
        <taxon>Pseudomonadota</taxon>
        <taxon>Gammaproteobacteria</taxon>
        <taxon>Cellvibrionales</taxon>
        <taxon>Cellvibrionaceae</taxon>
        <taxon>Pseudomaricurvus</taxon>
    </lineage>
</organism>
<keyword evidence="1" id="KW-0805">Transcription regulation</keyword>
<feature type="domain" description="HTH araC/xylS-type" evidence="4">
    <location>
        <begin position="219"/>
        <end position="316"/>
    </location>
</feature>
<reference evidence="5" key="1">
    <citation type="submission" date="2020-03" db="EMBL/GenBank/DDBJ databases">
        <authorList>
            <person name="Guo F."/>
        </authorList>
    </citation>
    <scope>NUCLEOTIDE SEQUENCE</scope>
    <source>
        <strain evidence="5">JCM 30134</strain>
    </source>
</reference>
<proteinExistence type="predicted"/>
<dbReference type="PRINTS" id="PR00032">
    <property type="entry name" value="HTHARAC"/>
</dbReference>
<dbReference type="Proteomes" id="UP000787472">
    <property type="component" value="Unassembled WGS sequence"/>
</dbReference>
<dbReference type="InterPro" id="IPR018060">
    <property type="entry name" value="HTH_AraC"/>
</dbReference>
<dbReference type="GO" id="GO:0000976">
    <property type="term" value="F:transcription cis-regulatory region binding"/>
    <property type="evidence" value="ECO:0007669"/>
    <property type="project" value="TreeGrafter"/>
</dbReference>
<evidence type="ECO:0000256" key="1">
    <source>
        <dbReference type="ARBA" id="ARBA00023015"/>
    </source>
</evidence>
<dbReference type="SUPFAM" id="SSF46689">
    <property type="entry name" value="Homeodomain-like"/>
    <property type="match status" value="1"/>
</dbReference>
<evidence type="ECO:0000313" key="5">
    <source>
        <dbReference type="EMBL" id="NHO67191.1"/>
    </source>
</evidence>
<dbReference type="PROSITE" id="PS01124">
    <property type="entry name" value="HTH_ARAC_FAMILY_2"/>
    <property type="match status" value="1"/>
</dbReference>
<evidence type="ECO:0000256" key="2">
    <source>
        <dbReference type="ARBA" id="ARBA00023125"/>
    </source>
</evidence>
<dbReference type="PANTHER" id="PTHR47894:SF4">
    <property type="entry name" value="HTH-TYPE TRANSCRIPTIONAL REGULATOR GADX"/>
    <property type="match status" value="1"/>
</dbReference>
<dbReference type="Pfam" id="PF12833">
    <property type="entry name" value="HTH_18"/>
    <property type="match status" value="1"/>
</dbReference>
<evidence type="ECO:0000259" key="4">
    <source>
        <dbReference type="PROSITE" id="PS01124"/>
    </source>
</evidence>
<dbReference type="GO" id="GO:0005829">
    <property type="term" value="C:cytosol"/>
    <property type="evidence" value="ECO:0007669"/>
    <property type="project" value="TreeGrafter"/>
</dbReference>
<sequence length="321" mass="36925">MSVPNLLRDLNLSDTLLEDPEALIDMEDCWRIIVANQNAIHEESLLLSSRPLKRGTTRLVFSNLTHCENLEQGLETLAETYNIVHGGNYNFVRKRGNHLSYIVDDSDFHYQITPNIFAIEFALLKIHCALSCLTGRQLKLVKMATKRPHLPDHPNHHLHLLDCKLLAAQPRYELVYDVAQAKLPFQVQPHGDIAGNIYADYVALLAAPQTDVEQDRFIQQVLNRIKHAALEGIRSQEMIADHFGMSVATLRRKLERQNITFRDLQDRVNSELAVNYLHDQMLATDVAEKLGYSDVRSFKRAFKRWYGMSPAMYIRQHQFTP</sequence>
<dbReference type="RefSeq" id="WP_167189439.1">
    <property type="nucleotide sequence ID" value="NZ_JAAONZ010000015.1"/>
</dbReference>
<comment type="caution">
    <text evidence="5">The sequence shown here is derived from an EMBL/GenBank/DDBJ whole genome shotgun (WGS) entry which is preliminary data.</text>
</comment>
<dbReference type="AlphaFoldDB" id="A0A9E5MMY3"/>
<evidence type="ECO:0000256" key="3">
    <source>
        <dbReference type="ARBA" id="ARBA00023163"/>
    </source>
</evidence>
<evidence type="ECO:0000313" key="6">
    <source>
        <dbReference type="Proteomes" id="UP000787472"/>
    </source>
</evidence>
<dbReference type="PANTHER" id="PTHR47894">
    <property type="entry name" value="HTH-TYPE TRANSCRIPTIONAL REGULATOR GADX"/>
    <property type="match status" value="1"/>
</dbReference>
<dbReference type="SMART" id="SM00342">
    <property type="entry name" value="HTH_ARAC"/>
    <property type="match status" value="1"/>
</dbReference>